<dbReference type="AlphaFoldDB" id="A0A329LQ17"/>
<dbReference type="Proteomes" id="UP000250369">
    <property type="component" value="Unassembled WGS sequence"/>
</dbReference>
<feature type="domain" description="VOC" evidence="1">
    <location>
        <begin position="21"/>
        <end position="139"/>
    </location>
</feature>
<name>A0A329LQ17_9BACL</name>
<dbReference type="InterPro" id="IPR004360">
    <property type="entry name" value="Glyas_Fos-R_dOase_dom"/>
</dbReference>
<proteinExistence type="predicted"/>
<dbReference type="InterPro" id="IPR037523">
    <property type="entry name" value="VOC_core"/>
</dbReference>
<evidence type="ECO:0000259" key="1">
    <source>
        <dbReference type="PROSITE" id="PS51819"/>
    </source>
</evidence>
<dbReference type="Gene3D" id="3.10.180.10">
    <property type="entry name" value="2,3-Dihydroxybiphenyl 1,2-Dioxygenase, domain 1"/>
    <property type="match status" value="1"/>
</dbReference>
<dbReference type="Pfam" id="PF00903">
    <property type="entry name" value="Glyoxalase"/>
    <property type="match status" value="1"/>
</dbReference>
<protein>
    <submittedName>
        <fullName evidence="2">VOC family protein</fullName>
    </submittedName>
</protein>
<dbReference type="InterPro" id="IPR029068">
    <property type="entry name" value="Glyas_Bleomycin-R_OHBP_Dase"/>
</dbReference>
<dbReference type="PROSITE" id="PS51819">
    <property type="entry name" value="VOC"/>
    <property type="match status" value="1"/>
</dbReference>
<evidence type="ECO:0000313" key="3">
    <source>
        <dbReference type="Proteomes" id="UP000250369"/>
    </source>
</evidence>
<keyword evidence="3" id="KW-1185">Reference proteome</keyword>
<evidence type="ECO:0000313" key="2">
    <source>
        <dbReference type="EMBL" id="RAV09944.1"/>
    </source>
</evidence>
<reference evidence="2 3" key="1">
    <citation type="journal article" date="2009" name="Int. J. Syst. Evol. Microbiol.">
        <title>Paenibacillus contaminans sp. nov., isolated from a contaminated laboratory plate.</title>
        <authorList>
            <person name="Chou J.H."/>
            <person name="Lee J.H."/>
            <person name="Lin M.C."/>
            <person name="Chang P.S."/>
            <person name="Arun A.B."/>
            <person name="Young C.C."/>
            <person name="Chen W.M."/>
        </authorList>
    </citation>
    <scope>NUCLEOTIDE SEQUENCE [LARGE SCALE GENOMIC DNA]</scope>
    <source>
        <strain evidence="2 3">CKOBP-6</strain>
    </source>
</reference>
<gene>
    <name evidence="2" type="ORF">DQG23_38835</name>
</gene>
<dbReference type="SUPFAM" id="SSF54593">
    <property type="entry name" value="Glyoxalase/Bleomycin resistance protein/Dihydroxybiphenyl dioxygenase"/>
    <property type="match status" value="1"/>
</dbReference>
<sequence>MPVRPSKEGAVVHTKSPIRGKVQGIYIPVRNIQAAKSWYSTIFGLPESGQVVNGHLYVLPIGGPDLILDEMPMWGGNKPEGPPAYQTPAISLPTDDIHEAYQFMREHGVTLVTEIIDARWFVFQDPDGNKLMVCECANK</sequence>
<organism evidence="2 3">
    <name type="scientific">Paenibacillus contaminans</name>
    <dbReference type="NCBI Taxonomy" id="450362"/>
    <lineage>
        <taxon>Bacteria</taxon>
        <taxon>Bacillati</taxon>
        <taxon>Bacillota</taxon>
        <taxon>Bacilli</taxon>
        <taxon>Bacillales</taxon>
        <taxon>Paenibacillaceae</taxon>
        <taxon>Paenibacillus</taxon>
    </lineage>
</organism>
<comment type="caution">
    <text evidence="2">The sequence shown here is derived from an EMBL/GenBank/DDBJ whole genome shotgun (WGS) entry which is preliminary data.</text>
</comment>
<dbReference type="EMBL" id="QMFB01000046">
    <property type="protein sequence ID" value="RAV09944.1"/>
    <property type="molecule type" value="Genomic_DNA"/>
</dbReference>
<accession>A0A329LQ17</accession>